<gene>
    <name evidence="1" type="ORF">Ccrd_026705</name>
</gene>
<sequence>MVSGASTIHTQCRKKCQEV</sequence>
<dbReference type="AlphaFoldDB" id="A0A103L8P0"/>
<accession>A0A103L8P0</accession>
<dbReference type="Gramene" id="KVF71648">
    <property type="protein sequence ID" value="KVF71648"/>
    <property type="gene ID" value="Ccrd_026705"/>
</dbReference>
<dbReference type="Proteomes" id="UP000243975">
    <property type="component" value="Unassembled WGS sequence"/>
</dbReference>
<comment type="caution">
    <text evidence="1">The sequence shown here is derived from an EMBL/GenBank/DDBJ whole genome shotgun (WGS) entry which is preliminary data.</text>
</comment>
<name>A0A103L8P0_CYNCS</name>
<evidence type="ECO:0000313" key="1">
    <source>
        <dbReference type="EMBL" id="KVF71648.1"/>
    </source>
</evidence>
<evidence type="ECO:0000313" key="2">
    <source>
        <dbReference type="Proteomes" id="UP000243975"/>
    </source>
</evidence>
<organism evidence="1 2">
    <name type="scientific">Cynara cardunculus var. scolymus</name>
    <name type="common">Globe artichoke</name>
    <name type="synonym">Cynara scolymus</name>
    <dbReference type="NCBI Taxonomy" id="59895"/>
    <lineage>
        <taxon>Eukaryota</taxon>
        <taxon>Viridiplantae</taxon>
        <taxon>Streptophyta</taxon>
        <taxon>Embryophyta</taxon>
        <taxon>Tracheophyta</taxon>
        <taxon>Spermatophyta</taxon>
        <taxon>Magnoliopsida</taxon>
        <taxon>eudicotyledons</taxon>
        <taxon>Gunneridae</taxon>
        <taxon>Pentapetalae</taxon>
        <taxon>asterids</taxon>
        <taxon>campanulids</taxon>
        <taxon>Asterales</taxon>
        <taxon>Asteraceae</taxon>
        <taxon>Carduoideae</taxon>
        <taxon>Cardueae</taxon>
        <taxon>Carduinae</taxon>
        <taxon>Cynara</taxon>
    </lineage>
</organism>
<protein>
    <submittedName>
        <fullName evidence="1">Uncharacterized protein</fullName>
    </submittedName>
</protein>
<keyword evidence="2" id="KW-1185">Reference proteome</keyword>
<proteinExistence type="predicted"/>
<dbReference type="EMBL" id="LEKV01009117">
    <property type="protein sequence ID" value="KVF71648.1"/>
    <property type="molecule type" value="Genomic_DNA"/>
</dbReference>
<reference evidence="1 2" key="1">
    <citation type="journal article" date="2016" name="Sci. Rep.">
        <title>The genome sequence of the outbreeding globe artichoke constructed de novo incorporating a phase-aware low-pass sequencing strategy of F1 progeny.</title>
        <authorList>
            <person name="Scaglione D."/>
            <person name="Reyes-Chin-Wo S."/>
            <person name="Acquadro A."/>
            <person name="Froenicke L."/>
            <person name="Portis E."/>
            <person name="Beitel C."/>
            <person name="Tirone M."/>
            <person name="Mauro R."/>
            <person name="Lo Monaco A."/>
            <person name="Mauromicale G."/>
            <person name="Faccioli P."/>
            <person name="Cattivelli L."/>
            <person name="Rieseberg L."/>
            <person name="Michelmore R."/>
            <person name="Lanteri S."/>
        </authorList>
    </citation>
    <scope>NUCLEOTIDE SEQUENCE [LARGE SCALE GENOMIC DNA]</scope>
    <source>
        <strain evidence="1">2C</strain>
    </source>
</reference>